<comment type="caution">
    <text evidence="3">The sequence shown here is derived from an EMBL/GenBank/DDBJ whole genome shotgun (WGS) entry which is preliminary data.</text>
</comment>
<feature type="compositionally biased region" description="Basic and acidic residues" evidence="1">
    <location>
        <begin position="287"/>
        <end position="306"/>
    </location>
</feature>
<feature type="compositionally biased region" description="Gly residues" evidence="1">
    <location>
        <begin position="375"/>
        <end position="384"/>
    </location>
</feature>
<evidence type="ECO:0000313" key="4">
    <source>
        <dbReference type="Proteomes" id="UP000282515"/>
    </source>
</evidence>
<dbReference type="Gene3D" id="1.10.530.10">
    <property type="match status" value="1"/>
</dbReference>
<dbReference type="SUPFAM" id="SSF53955">
    <property type="entry name" value="Lysozyme-like"/>
    <property type="match status" value="1"/>
</dbReference>
<evidence type="ECO:0000313" key="3">
    <source>
        <dbReference type="EMBL" id="RLV56331.1"/>
    </source>
</evidence>
<organism evidence="3 4">
    <name type="scientific">Aeromicrobium phragmitis</name>
    <dbReference type="NCBI Taxonomy" id="2478914"/>
    <lineage>
        <taxon>Bacteria</taxon>
        <taxon>Bacillati</taxon>
        <taxon>Actinomycetota</taxon>
        <taxon>Actinomycetes</taxon>
        <taxon>Propionibacteriales</taxon>
        <taxon>Nocardioidaceae</taxon>
        <taxon>Aeromicrobium</taxon>
    </lineage>
</organism>
<evidence type="ECO:0000256" key="1">
    <source>
        <dbReference type="SAM" id="MobiDB-lite"/>
    </source>
</evidence>
<dbReference type="GO" id="GO:0008933">
    <property type="term" value="F:peptidoglycan lytic transglycosylase activity"/>
    <property type="evidence" value="ECO:0007669"/>
    <property type="project" value="TreeGrafter"/>
</dbReference>
<dbReference type="Pfam" id="PF13406">
    <property type="entry name" value="SLT_2"/>
    <property type="match status" value="1"/>
</dbReference>
<dbReference type="PANTHER" id="PTHR30163">
    <property type="entry name" value="MEMBRANE-BOUND LYTIC MUREIN TRANSGLYCOSYLASE B"/>
    <property type="match status" value="1"/>
</dbReference>
<dbReference type="Proteomes" id="UP000282515">
    <property type="component" value="Unassembled WGS sequence"/>
</dbReference>
<name>A0A3L8PLV7_9ACTN</name>
<feature type="compositionally biased region" description="Low complexity" evidence="1">
    <location>
        <begin position="318"/>
        <end position="330"/>
    </location>
</feature>
<dbReference type="CDD" id="cd13399">
    <property type="entry name" value="Slt35-like"/>
    <property type="match status" value="1"/>
</dbReference>
<dbReference type="InterPro" id="IPR043426">
    <property type="entry name" value="MltB-like"/>
</dbReference>
<dbReference type="GO" id="GO:0009253">
    <property type="term" value="P:peptidoglycan catabolic process"/>
    <property type="evidence" value="ECO:0007669"/>
    <property type="project" value="TreeGrafter"/>
</dbReference>
<reference evidence="3 4" key="1">
    <citation type="submission" date="2018-10" db="EMBL/GenBank/DDBJ databases">
        <title>Aeromicrobium sp. 9W16Y-2 whole genome shotgun sequence.</title>
        <authorList>
            <person name="Li F."/>
        </authorList>
    </citation>
    <scope>NUCLEOTIDE SEQUENCE [LARGE SCALE GENOMIC DNA]</scope>
    <source>
        <strain evidence="3 4">9W16Y-2</strain>
    </source>
</reference>
<feature type="compositionally biased region" description="Gly residues" evidence="1">
    <location>
        <begin position="331"/>
        <end position="366"/>
    </location>
</feature>
<keyword evidence="4" id="KW-1185">Reference proteome</keyword>
<feature type="region of interest" description="Disordered" evidence="1">
    <location>
        <begin position="287"/>
        <end position="386"/>
    </location>
</feature>
<dbReference type="EMBL" id="RDBF01000004">
    <property type="protein sequence ID" value="RLV56331.1"/>
    <property type="molecule type" value="Genomic_DNA"/>
</dbReference>
<evidence type="ECO:0000259" key="2">
    <source>
        <dbReference type="Pfam" id="PF13406"/>
    </source>
</evidence>
<dbReference type="InterPro" id="IPR023346">
    <property type="entry name" value="Lysozyme-like_dom_sf"/>
</dbReference>
<dbReference type="PANTHER" id="PTHR30163:SF8">
    <property type="entry name" value="LYTIC MUREIN TRANSGLYCOSYLASE"/>
    <property type="match status" value="1"/>
</dbReference>
<sequence length="452" mass="45245">MRRIACHRGGRTTVSNTWRSLPRWQRVAAAVPATLLIGATAVAVTGPGLASADGEYGPIPKVPDTAFEEPASVEKAPAGIDPKAGAEGTLASLDSDGIPQVAHNAYRRAAGLLGQADKACNLPWHLVAAIGRVESDHGRVNGNSLDSDGNAKPGIYGVPLNGKNGVALIRDTDQGTLDKDTEYDRAVGPMQFIPTTWKSVGIDADQNGEKNPQNIHDAATAAAIYLCAGDGDLSARDDAAAAVKRYNNSDEYVELVLKISDAYSKGNFTTMPTGSSRSSILTSYERDQTMTPAERAKAAEQARQRAEQQQGGGGDAGGPAAPTPGQQPGKTPGGSGGGGGGTGGSGGDGGTPGGGGDGTPGGGGGAIPPTSDGKLLGGATGPVTGGLEDATGGIPVVGDVVGGVGDAVDTVVAVIDHALARLLCAPAGLGGKYHECVNFLVGKPIGTPAPIR</sequence>
<feature type="domain" description="Transglycosylase SLT" evidence="2">
    <location>
        <begin position="183"/>
        <end position="226"/>
    </location>
</feature>
<gene>
    <name evidence="3" type="ORF">D9V41_07865</name>
</gene>
<dbReference type="AlphaFoldDB" id="A0A3L8PLV7"/>
<proteinExistence type="predicted"/>
<dbReference type="InterPro" id="IPR031304">
    <property type="entry name" value="SLT_2"/>
</dbReference>
<accession>A0A3L8PLV7</accession>
<protein>
    <recommendedName>
        <fullName evidence="2">Transglycosylase SLT domain-containing protein</fullName>
    </recommendedName>
</protein>